<gene>
    <name evidence="3" type="ORF">BG846_01785</name>
</gene>
<feature type="compositionally biased region" description="Low complexity" evidence="2">
    <location>
        <begin position="178"/>
        <end position="194"/>
    </location>
</feature>
<dbReference type="EMBL" id="MIFZ01000162">
    <property type="protein sequence ID" value="OSY52556.1"/>
    <property type="molecule type" value="Genomic_DNA"/>
</dbReference>
<dbReference type="Proteomes" id="UP000194318">
    <property type="component" value="Unassembled WGS sequence"/>
</dbReference>
<sequence length="384" mass="40216">MVRKREFEEFERHVRGELAHVREQLRRLDDPAVGLSALHGETARSGLRLQELVQAGVTELRKENREVRSRQDRLIGELHEARSELRDLRELTDALRAALPRPRAAAEDTVEGPEGGEWPDGRPEGTPGRPPAHPGTPAGDASGHGGDASGHGPGAATPDHRGGAGTAAPEPAAPGAPSPGAAASDTAPAGIAPADTAPTHANADQQGETMESTHPHPHPSGDGGDLDHRALRNAVEAAYRGADTPTATAPAAPPASPDRPGDPRVAHGVLLLKAAGVATVELLAHRDTWEWLAALAADHDHFRTPPAVEDVKEGRVRTVLSGRSLIAVLIKLWATRADAAPLEANWAMATTAYHRVADGLADVTGRGQTVRIVLDDGSPHSAEG</sequence>
<dbReference type="AlphaFoldDB" id="A0A1Y2NYH5"/>
<name>A0A1Y2NYH5_STRFR</name>
<dbReference type="GeneID" id="91401795"/>
<dbReference type="RefSeq" id="WP_031132659.1">
    <property type="nucleotide sequence ID" value="NZ_ASYR01000018.1"/>
</dbReference>
<keyword evidence="1" id="KW-0175">Coiled coil</keyword>
<evidence type="ECO:0000256" key="2">
    <source>
        <dbReference type="SAM" id="MobiDB-lite"/>
    </source>
</evidence>
<organism evidence="3 4">
    <name type="scientific">Streptomyces fradiae ATCC 10745 = DSM 40063</name>
    <dbReference type="NCBI Taxonomy" id="1319510"/>
    <lineage>
        <taxon>Bacteria</taxon>
        <taxon>Bacillati</taxon>
        <taxon>Actinomycetota</taxon>
        <taxon>Actinomycetes</taxon>
        <taxon>Kitasatosporales</taxon>
        <taxon>Streptomycetaceae</taxon>
        <taxon>Streptomyces</taxon>
    </lineage>
</organism>
<reference evidence="3 4" key="1">
    <citation type="submission" date="2016-09" db="EMBL/GenBank/DDBJ databases">
        <title>Streptomyces fradiae DSM40063, a candidate organism with high potential of specific P450 cytochromes.</title>
        <authorList>
            <person name="Grumaz C."/>
            <person name="Vainshtein Y."/>
            <person name="Kirstahler P."/>
            <person name="Sohn K."/>
        </authorList>
    </citation>
    <scope>NUCLEOTIDE SEQUENCE [LARGE SCALE GENOMIC DNA]</scope>
    <source>
        <strain evidence="3 4">DSM 40063</strain>
    </source>
</reference>
<feature type="region of interest" description="Disordered" evidence="2">
    <location>
        <begin position="99"/>
        <end position="227"/>
    </location>
</feature>
<feature type="compositionally biased region" description="Gly residues" evidence="2">
    <location>
        <begin position="142"/>
        <end position="153"/>
    </location>
</feature>
<feature type="compositionally biased region" description="Low complexity" evidence="2">
    <location>
        <begin position="240"/>
        <end position="250"/>
    </location>
</feature>
<evidence type="ECO:0000313" key="4">
    <source>
        <dbReference type="Proteomes" id="UP000194318"/>
    </source>
</evidence>
<feature type="region of interest" description="Disordered" evidence="2">
    <location>
        <begin position="240"/>
        <end position="263"/>
    </location>
</feature>
<feature type="coiled-coil region" evidence="1">
    <location>
        <begin position="57"/>
        <end position="98"/>
    </location>
</feature>
<accession>A0A1Y2NYH5</accession>
<comment type="caution">
    <text evidence="3">The sequence shown here is derived from an EMBL/GenBank/DDBJ whole genome shotgun (WGS) entry which is preliminary data.</text>
</comment>
<evidence type="ECO:0000313" key="3">
    <source>
        <dbReference type="EMBL" id="OSY52556.1"/>
    </source>
</evidence>
<protein>
    <submittedName>
        <fullName evidence="3">Uncharacterized protein</fullName>
    </submittedName>
</protein>
<feature type="compositionally biased region" description="Polar residues" evidence="2">
    <location>
        <begin position="202"/>
        <end position="212"/>
    </location>
</feature>
<proteinExistence type="predicted"/>
<evidence type="ECO:0000256" key="1">
    <source>
        <dbReference type="SAM" id="Coils"/>
    </source>
</evidence>